<evidence type="ECO:0000256" key="1">
    <source>
        <dbReference type="ARBA" id="ARBA00004651"/>
    </source>
</evidence>
<feature type="chain" id="PRO_5034972597" description="long-chain-fatty-acid--CoA ligase" evidence="19">
    <location>
        <begin position="25"/>
        <end position="704"/>
    </location>
</feature>
<feature type="domain" description="AMP-dependent synthetase/ligase" evidence="20">
    <location>
        <begin position="145"/>
        <end position="453"/>
    </location>
</feature>
<keyword evidence="9" id="KW-1133">Transmembrane helix</keyword>
<keyword evidence="12" id="KW-0472">Membrane</keyword>
<feature type="compositionally biased region" description="Basic and acidic residues" evidence="18">
    <location>
        <begin position="84"/>
        <end position="104"/>
    </location>
</feature>
<evidence type="ECO:0000256" key="7">
    <source>
        <dbReference type="ARBA" id="ARBA00022741"/>
    </source>
</evidence>
<dbReference type="GO" id="GO:0005789">
    <property type="term" value="C:endoplasmic reticulum membrane"/>
    <property type="evidence" value="ECO:0007669"/>
    <property type="project" value="TreeGrafter"/>
</dbReference>
<dbReference type="AlphaFoldDB" id="A0A8B9EKP2"/>
<dbReference type="PANTHER" id="PTHR43107">
    <property type="entry name" value="LONG-CHAIN FATTY ACID TRANSPORT PROTEIN"/>
    <property type="match status" value="1"/>
</dbReference>
<dbReference type="InterPro" id="IPR020845">
    <property type="entry name" value="AMP-binding_CS"/>
</dbReference>
<dbReference type="GO" id="GO:0005324">
    <property type="term" value="F:long-chain fatty acid transmembrane transporter activity"/>
    <property type="evidence" value="ECO:0007669"/>
    <property type="project" value="TreeGrafter"/>
</dbReference>
<evidence type="ECO:0000256" key="15">
    <source>
        <dbReference type="ARBA" id="ARBA00036527"/>
    </source>
</evidence>
<evidence type="ECO:0000256" key="5">
    <source>
        <dbReference type="ARBA" id="ARBA00022598"/>
    </source>
</evidence>
<dbReference type="Proteomes" id="UP000694521">
    <property type="component" value="Unplaced"/>
</dbReference>
<reference evidence="22" key="1">
    <citation type="submission" date="2025-08" db="UniProtKB">
        <authorList>
            <consortium name="Ensembl"/>
        </authorList>
    </citation>
    <scope>IDENTIFICATION</scope>
</reference>
<keyword evidence="19" id="KW-0732">Signal</keyword>
<organism evidence="22 23">
    <name type="scientific">Anser cygnoides</name>
    <name type="common">Swan goose</name>
    <dbReference type="NCBI Taxonomy" id="8845"/>
    <lineage>
        <taxon>Eukaryota</taxon>
        <taxon>Metazoa</taxon>
        <taxon>Chordata</taxon>
        <taxon>Craniata</taxon>
        <taxon>Vertebrata</taxon>
        <taxon>Euteleostomi</taxon>
        <taxon>Archelosauria</taxon>
        <taxon>Archosauria</taxon>
        <taxon>Dinosauria</taxon>
        <taxon>Saurischia</taxon>
        <taxon>Theropoda</taxon>
        <taxon>Coelurosauria</taxon>
        <taxon>Aves</taxon>
        <taxon>Neognathae</taxon>
        <taxon>Galloanserae</taxon>
        <taxon>Anseriformes</taxon>
        <taxon>Anatidae</taxon>
        <taxon>Anserinae</taxon>
        <taxon>Anser</taxon>
    </lineage>
</organism>
<keyword evidence="7" id="KW-0547">Nucleotide-binding</keyword>
<evidence type="ECO:0000259" key="20">
    <source>
        <dbReference type="Pfam" id="PF00501"/>
    </source>
</evidence>
<feature type="signal peptide" evidence="19">
    <location>
        <begin position="1"/>
        <end position="24"/>
    </location>
</feature>
<dbReference type="InterPro" id="IPR042099">
    <property type="entry name" value="ANL_N_sf"/>
</dbReference>
<dbReference type="GO" id="GO:0008206">
    <property type="term" value="P:bile acid metabolic process"/>
    <property type="evidence" value="ECO:0007669"/>
    <property type="project" value="TreeGrafter"/>
</dbReference>
<evidence type="ECO:0000256" key="16">
    <source>
        <dbReference type="ARBA" id="ARBA00041297"/>
    </source>
</evidence>
<dbReference type="FunFam" id="3.30.300.30:FF:000002">
    <property type="entry name" value="Long-chain fatty acid transport protein 1"/>
    <property type="match status" value="1"/>
</dbReference>
<dbReference type="SUPFAM" id="SSF56801">
    <property type="entry name" value="Acetyl-CoA synthetase-like"/>
    <property type="match status" value="1"/>
</dbReference>
<comment type="subcellular location">
    <subcellularLocation>
        <location evidence="1">Cell membrane</location>
        <topology evidence="1">Multi-pass membrane protein</topology>
    </subcellularLocation>
</comment>
<feature type="region of interest" description="Disordered" evidence="18">
    <location>
        <begin position="29"/>
        <end position="155"/>
    </location>
</feature>
<dbReference type="PANTHER" id="PTHR43107:SF4">
    <property type="entry name" value="LONG-CHAIN FATTY ACID TRANSPORT PROTEIN 2"/>
    <property type="match status" value="1"/>
</dbReference>
<dbReference type="Gene3D" id="3.40.50.12780">
    <property type="entry name" value="N-terminal domain of ligase-like"/>
    <property type="match status" value="1"/>
</dbReference>
<evidence type="ECO:0000256" key="2">
    <source>
        <dbReference type="ARBA" id="ARBA00006432"/>
    </source>
</evidence>
<evidence type="ECO:0000256" key="14">
    <source>
        <dbReference type="ARBA" id="ARBA00026121"/>
    </source>
</evidence>
<keyword evidence="11" id="KW-0443">Lipid metabolism</keyword>
<dbReference type="InterPro" id="IPR025110">
    <property type="entry name" value="AMP-bd_C"/>
</dbReference>
<evidence type="ECO:0000256" key="6">
    <source>
        <dbReference type="ARBA" id="ARBA00022692"/>
    </source>
</evidence>
<dbReference type="FunFam" id="3.40.50.12780:FF:000005">
    <property type="entry name" value="Solute carrier family 27 member 6"/>
    <property type="match status" value="1"/>
</dbReference>
<evidence type="ECO:0000259" key="21">
    <source>
        <dbReference type="Pfam" id="PF13193"/>
    </source>
</evidence>
<keyword evidence="6" id="KW-0812">Transmembrane</keyword>
<accession>A0A8B9EKP2</accession>
<dbReference type="GO" id="GO:0000166">
    <property type="term" value="F:nucleotide binding"/>
    <property type="evidence" value="ECO:0007669"/>
    <property type="project" value="UniProtKB-KW"/>
</dbReference>
<dbReference type="EC" id="6.2.1.3" evidence="14"/>
<dbReference type="Gene3D" id="3.30.300.30">
    <property type="match status" value="1"/>
</dbReference>
<evidence type="ECO:0000256" key="3">
    <source>
        <dbReference type="ARBA" id="ARBA00022448"/>
    </source>
</evidence>
<comment type="similarity">
    <text evidence="2">Belongs to the ATP-dependent AMP-binding enzyme family.</text>
</comment>
<keyword evidence="8" id="KW-0276">Fatty acid metabolism</keyword>
<dbReference type="GO" id="GO:0005886">
    <property type="term" value="C:plasma membrane"/>
    <property type="evidence" value="ECO:0007669"/>
    <property type="project" value="UniProtKB-SubCell"/>
</dbReference>
<evidence type="ECO:0000256" key="17">
    <source>
        <dbReference type="ARBA" id="ARBA00048666"/>
    </source>
</evidence>
<evidence type="ECO:0000256" key="11">
    <source>
        <dbReference type="ARBA" id="ARBA00023098"/>
    </source>
</evidence>
<dbReference type="InterPro" id="IPR000873">
    <property type="entry name" value="AMP-dep_synth/lig_dom"/>
</dbReference>
<comment type="catalytic activity">
    <reaction evidence="13">
        <text>a long-chain fatty acid + ATP + CoA = a long-chain fatty acyl-CoA + AMP + diphosphate</text>
        <dbReference type="Rhea" id="RHEA:15421"/>
        <dbReference type="ChEBI" id="CHEBI:30616"/>
        <dbReference type="ChEBI" id="CHEBI:33019"/>
        <dbReference type="ChEBI" id="CHEBI:57287"/>
        <dbReference type="ChEBI" id="CHEBI:57560"/>
        <dbReference type="ChEBI" id="CHEBI:83139"/>
        <dbReference type="ChEBI" id="CHEBI:456215"/>
        <dbReference type="EC" id="6.2.1.3"/>
    </reaction>
    <physiologicalReaction direction="left-to-right" evidence="13">
        <dbReference type="Rhea" id="RHEA:15422"/>
    </physiologicalReaction>
</comment>
<evidence type="ECO:0000256" key="8">
    <source>
        <dbReference type="ARBA" id="ARBA00022832"/>
    </source>
</evidence>
<protein>
    <recommendedName>
        <fullName evidence="14">long-chain-fatty-acid--CoA ligase</fullName>
        <ecNumber evidence="14">6.2.1.3</ecNumber>
    </recommendedName>
    <alternativeName>
        <fullName evidence="16">Long-chain-fatty-acid--CoA ligase</fullName>
    </alternativeName>
</protein>
<evidence type="ECO:0000256" key="12">
    <source>
        <dbReference type="ARBA" id="ARBA00023136"/>
    </source>
</evidence>
<sequence>MGFKWQSLGRFLLLLSGFRGWMEALGIGRPPVPLLRPGKTRPVTQNQEQVDRRTGRLLGGRTDGRTDGQLAQTRLQEQVPWTDGRTDGRMDEEPGDASRPRGDAPHPSPGQGRRRQGKKKKKKERRKEKKKERKTKPPQGQTRRGKDKRHTYGDVEQLSSRAARVFSQRLGLQPGQTVAVFLPNEPTYVWTWLALAKLGCAMACLNYNVRGQALLHALAAARATFVLASTELQDALEEVLPDLQRDGVKVFYLSSTSPTPGVEALLPAIETASDEPLPGHYRAGITASSKAIYIYTSGTTGLPKAAVITEQKLMMVANLGRICGLRATDHIYTTLPLYHSAGLLIGVGGCLEVGATCVLRAKFSASQFWDDCRRYNVTVIQYVGELMRYLCNTPKRDNDQKHGVRLAVGNGLRAEVWKEFLQRFGPISIWEFYGATEGNAGFINYTGKIGAVGRANAFLKSFAPFELIKYNVEQDEPIRDERGFCIRVRPGETGLLVIKITKNTPFYGYAGDSKKTEKKILRDVLVKGDAFFNSGDLLMMDHEKFVYFQDRVGDTFRWKGENVATTEVEATLAMVNFIREVNVYGVSVPGCEGKCGMAAIRLKPGMSFEGENLYAFTRETLPSYAAPRFVRIQEALEITGTFKQCKGNLVREGFDPDIIKDPLFFRDEKTKSYVPMNADIYAAIQEAKPIWGLIRHFCFLWGSL</sequence>
<dbReference type="Ensembl" id="ENSACDT00005027712.1">
    <property type="protein sequence ID" value="ENSACDP00005023164.1"/>
    <property type="gene ID" value="ENSACDG00005016806.1"/>
</dbReference>
<keyword evidence="23" id="KW-1185">Reference proteome</keyword>
<keyword evidence="5" id="KW-0436">Ligase</keyword>
<keyword evidence="3" id="KW-0813">Transport</keyword>
<comment type="catalytic activity">
    <reaction evidence="15">
        <text>a very long-chain fatty acid + ATP + CoA = a very long-chain fatty acyl-CoA + AMP + diphosphate</text>
        <dbReference type="Rhea" id="RHEA:54536"/>
        <dbReference type="ChEBI" id="CHEBI:30616"/>
        <dbReference type="ChEBI" id="CHEBI:33019"/>
        <dbReference type="ChEBI" id="CHEBI:57287"/>
        <dbReference type="ChEBI" id="CHEBI:58950"/>
        <dbReference type="ChEBI" id="CHEBI:138261"/>
        <dbReference type="ChEBI" id="CHEBI:456215"/>
    </reaction>
    <physiologicalReaction direction="left-to-right" evidence="15">
        <dbReference type="Rhea" id="RHEA:54537"/>
    </physiologicalReaction>
</comment>
<evidence type="ECO:0000313" key="22">
    <source>
        <dbReference type="Ensembl" id="ENSACDP00005023164.1"/>
    </source>
</evidence>
<dbReference type="GO" id="GO:0004467">
    <property type="term" value="F:long-chain fatty acid-CoA ligase activity"/>
    <property type="evidence" value="ECO:0007669"/>
    <property type="project" value="UniProtKB-EC"/>
</dbReference>
<evidence type="ECO:0000313" key="23">
    <source>
        <dbReference type="Proteomes" id="UP000694521"/>
    </source>
</evidence>
<dbReference type="NCBIfam" id="NF006134">
    <property type="entry name" value="PRK08279.1"/>
    <property type="match status" value="1"/>
</dbReference>
<keyword evidence="10" id="KW-0445">Lipid transport</keyword>
<dbReference type="GO" id="GO:0044539">
    <property type="term" value="P:long-chain fatty acid import into cell"/>
    <property type="evidence" value="ECO:0007669"/>
    <property type="project" value="TreeGrafter"/>
</dbReference>
<evidence type="ECO:0000256" key="10">
    <source>
        <dbReference type="ARBA" id="ARBA00023055"/>
    </source>
</evidence>
<keyword evidence="4" id="KW-1003">Cell membrane</keyword>
<evidence type="ECO:0000256" key="4">
    <source>
        <dbReference type="ARBA" id="ARBA00022475"/>
    </source>
</evidence>
<feature type="domain" description="AMP-binding enzyme C-terminal" evidence="21">
    <location>
        <begin position="567"/>
        <end position="643"/>
    </location>
</feature>
<name>A0A8B9EKP2_ANSCY</name>
<dbReference type="InterPro" id="IPR045851">
    <property type="entry name" value="AMP-bd_C_sf"/>
</dbReference>
<evidence type="ECO:0000256" key="9">
    <source>
        <dbReference type="ARBA" id="ARBA00022989"/>
    </source>
</evidence>
<evidence type="ECO:0000256" key="18">
    <source>
        <dbReference type="SAM" id="MobiDB-lite"/>
    </source>
</evidence>
<reference evidence="22" key="2">
    <citation type="submission" date="2025-09" db="UniProtKB">
        <authorList>
            <consortium name="Ensembl"/>
        </authorList>
    </citation>
    <scope>IDENTIFICATION</scope>
</reference>
<feature type="compositionally biased region" description="Basic residues" evidence="18">
    <location>
        <begin position="112"/>
        <end position="136"/>
    </location>
</feature>
<dbReference type="PROSITE" id="PS00455">
    <property type="entry name" value="AMP_BINDING"/>
    <property type="match status" value="1"/>
</dbReference>
<comment type="catalytic activity">
    <reaction evidence="17">
        <text>tetracosanoate + ATP + CoA = tetracosanoyl-CoA + AMP + diphosphate</text>
        <dbReference type="Rhea" id="RHEA:33639"/>
        <dbReference type="ChEBI" id="CHEBI:30616"/>
        <dbReference type="ChEBI" id="CHEBI:31014"/>
        <dbReference type="ChEBI" id="CHEBI:33019"/>
        <dbReference type="ChEBI" id="CHEBI:57287"/>
        <dbReference type="ChEBI" id="CHEBI:65052"/>
        <dbReference type="ChEBI" id="CHEBI:456215"/>
    </reaction>
    <physiologicalReaction direction="left-to-right" evidence="17">
        <dbReference type="Rhea" id="RHEA:33640"/>
    </physiologicalReaction>
</comment>
<dbReference type="Pfam" id="PF00501">
    <property type="entry name" value="AMP-binding"/>
    <property type="match status" value="1"/>
</dbReference>
<evidence type="ECO:0000256" key="13">
    <source>
        <dbReference type="ARBA" id="ARBA00024484"/>
    </source>
</evidence>
<evidence type="ECO:0000256" key="19">
    <source>
        <dbReference type="SAM" id="SignalP"/>
    </source>
</evidence>
<dbReference type="Pfam" id="PF13193">
    <property type="entry name" value="AMP-binding_C"/>
    <property type="match status" value="1"/>
</dbReference>
<proteinExistence type="inferred from homology"/>